<dbReference type="GO" id="GO:0006637">
    <property type="term" value="P:acyl-CoA metabolic process"/>
    <property type="evidence" value="ECO:0007669"/>
    <property type="project" value="TreeGrafter"/>
</dbReference>
<feature type="compositionally biased region" description="Basic and acidic residues" evidence="2">
    <location>
        <begin position="120"/>
        <end position="155"/>
    </location>
</feature>
<sequence length="155" mass="16731">MKATLVEWMGPEDANTGGFVHGGTIMKLCDEAAGLAAVRHCRARCVTAGMDRMSFSSRVDVGEVVTLEATVNAAWRTSVEVGVRVTAENLQTGETRHTSTAYLTMVALGEDGRPVAVPPREIDPGDAEAERRQREAQARRANRLAERESFGRTGS</sequence>
<dbReference type="InterPro" id="IPR040170">
    <property type="entry name" value="Cytosol_ACT"/>
</dbReference>
<feature type="domain" description="HotDog ACOT-type" evidence="3">
    <location>
        <begin position="1"/>
        <end position="111"/>
    </location>
</feature>
<evidence type="ECO:0000256" key="2">
    <source>
        <dbReference type="SAM" id="MobiDB-lite"/>
    </source>
</evidence>
<proteinExistence type="predicted"/>
<reference evidence="4" key="1">
    <citation type="submission" date="2020-05" db="EMBL/GenBank/DDBJ databases">
        <authorList>
            <person name="Chiriac C."/>
            <person name="Salcher M."/>
            <person name="Ghai R."/>
            <person name="Kavagutti S V."/>
        </authorList>
    </citation>
    <scope>NUCLEOTIDE SEQUENCE</scope>
</reference>
<evidence type="ECO:0000256" key="1">
    <source>
        <dbReference type="ARBA" id="ARBA00022801"/>
    </source>
</evidence>
<dbReference type="Gene3D" id="3.10.129.10">
    <property type="entry name" value="Hotdog Thioesterase"/>
    <property type="match status" value="1"/>
</dbReference>
<gene>
    <name evidence="4" type="ORF">UFOPK3564_02391</name>
</gene>
<dbReference type="SUPFAM" id="SSF54637">
    <property type="entry name" value="Thioesterase/thiol ester dehydrase-isomerase"/>
    <property type="match status" value="1"/>
</dbReference>
<dbReference type="InterPro" id="IPR006683">
    <property type="entry name" value="Thioestr_dom"/>
</dbReference>
<name>A0A6J7IKU6_9ZZZZ</name>
<organism evidence="4">
    <name type="scientific">freshwater metagenome</name>
    <dbReference type="NCBI Taxonomy" id="449393"/>
    <lineage>
        <taxon>unclassified sequences</taxon>
        <taxon>metagenomes</taxon>
        <taxon>ecological metagenomes</taxon>
    </lineage>
</organism>
<dbReference type="InterPro" id="IPR029069">
    <property type="entry name" value="HotDog_dom_sf"/>
</dbReference>
<evidence type="ECO:0000259" key="3">
    <source>
        <dbReference type="PROSITE" id="PS51770"/>
    </source>
</evidence>
<evidence type="ECO:0000313" key="4">
    <source>
        <dbReference type="EMBL" id="CAB4931326.1"/>
    </source>
</evidence>
<dbReference type="AlphaFoldDB" id="A0A6J7IKU6"/>
<dbReference type="GO" id="GO:0052816">
    <property type="term" value="F:long-chain fatty acyl-CoA hydrolase activity"/>
    <property type="evidence" value="ECO:0007669"/>
    <property type="project" value="TreeGrafter"/>
</dbReference>
<dbReference type="GO" id="GO:0005829">
    <property type="term" value="C:cytosol"/>
    <property type="evidence" value="ECO:0007669"/>
    <property type="project" value="TreeGrafter"/>
</dbReference>
<dbReference type="Pfam" id="PF03061">
    <property type="entry name" value="4HBT"/>
    <property type="match status" value="1"/>
</dbReference>
<feature type="region of interest" description="Disordered" evidence="2">
    <location>
        <begin position="113"/>
        <end position="155"/>
    </location>
</feature>
<dbReference type="PANTHER" id="PTHR11049">
    <property type="entry name" value="ACYL COENZYME A THIOESTER HYDROLASE"/>
    <property type="match status" value="1"/>
</dbReference>
<protein>
    <submittedName>
        <fullName evidence="4">Unannotated protein</fullName>
    </submittedName>
</protein>
<keyword evidence="1" id="KW-0378">Hydrolase</keyword>
<dbReference type="PROSITE" id="PS51770">
    <property type="entry name" value="HOTDOG_ACOT"/>
    <property type="match status" value="1"/>
</dbReference>
<dbReference type="EMBL" id="CAFBMK010000166">
    <property type="protein sequence ID" value="CAB4931326.1"/>
    <property type="molecule type" value="Genomic_DNA"/>
</dbReference>
<dbReference type="CDD" id="cd03442">
    <property type="entry name" value="BFIT_BACH"/>
    <property type="match status" value="1"/>
</dbReference>
<accession>A0A6J7IKU6</accession>
<dbReference type="InterPro" id="IPR033120">
    <property type="entry name" value="HOTDOG_ACOT"/>
</dbReference>
<dbReference type="PANTHER" id="PTHR11049:SF16">
    <property type="entry name" value="PROTEIN VDLD"/>
    <property type="match status" value="1"/>
</dbReference>